<sequence>MTRLVDRRTTIGGTICLARVLSQTNSFPCISNEIVGALLRLDTSPQHHLKHFLGFPWLFKFTVTPDQRLERPEVGINT</sequence>
<name>A0A0A9EMT2_ARUDO</name>
<reference evidence="1" key="1">
    <citation type="submission" date="2014-09" db="EMBL/GenBank/DDBJ databases">
        <authorList>
            <person name="Magalhaes I.L.F."/>
            <person name="Oliveira U."/>
            <person name="Santos F.R."/>
            <person name="Vidigal T.H.D.A."/>
            <person name="Brescovit A.D."/>
            <person name="Santos A.J."/>
        </authorList>
    </citation>
    <scope>NUCLEOTIDE SEQUENCE</scope>
    <source>
        <tissue evidence="1">Shoot tissue taken approximately 20 cm above the soil surface</tissue>
    </source>
</reference>
<accession>A0A0A9EMT2</accession>
<dbReference type="EMBL" id="GBRH01200533">
    <property type="protein sequence ID" value="JAD97362.1"/>
    <property type="molecule type" value="Transcribed_RNA"/>
</dbReference>
<dbReference type="AlphaFoldDB" id="A0A0A9EMT2"/>
<organism evidence="1">
    <name type="scientific">Arundo donax</name>
    <name type="common">Giant reed</name>
    <name type="synonym">Donax arundinaceus</name>
    <dbReference type="NCBI Taxonomy" id="35708"/>
    <lineage>
        <taxon>Eukaryota</taxon>
        <taxon>Viridiplantae</taxon>
        <taxon>Streptophyta</taxon>
        <taxon>Embryophyta</taxon>
        <taxon>Tracheophyta</taxon>
        <taxon>Spermatophyta</taxon>
        <taxon>Magnoliopsida</taxon>
        <taxon>Liliopsida</taxon>
        <taxon>Poales</taxon>
        <taxon>Poaceae</taxon>
        <taxon>PACMAD clade</taxon>
        <taxon>Arundinoideae</taxon>
        <taxon>Arundineae</taxon>
        <taxon>Arundo</taxon>
    </lineage>
</organism>
<protein>
    <submittedName>
        <fullName evidence="1">Uncharacterized protein</fullName>
    </submittedName>
</protein>
<evidence type="ECO:0000313" key="1">
    <source>
        <dbReference type="EMBL" id="JAD97362.1"/>
    </source>
</evidence>
<reference evidence="1" key="2">
    <citation type="journal article" date="2015" name="Data Brief">
        <title>Shoot transcriptome of the giant reed, Arundo donax.</title>
        <authorList>
            <person name="Barrero R.A."/>
            <person name="Guerrero F.D."/>
            <person name="Moolhuijzen P."/>
            <person name="Goolsby J.A."/>
            <person name="Tidwell J."/>
            <person name="Bellgard S.E."/>
            <person name="Bellgard M.I."/>
        </authorList>
    </citation>
    <scope>NUCLEOTIDE SEQUENCE</scope>
    <source>
        <tissue evidence="1">Shoot tissue taken approximately 20 cm above the soil surface</tissue>
    </source>
</reference>
<proteinExistence type="predicted"/>